<keyword evidence="5" id="KW-1185">Reference proteome</keyword>
<feature type="region of interest" description="Disordered" evidence="2">
    <location>
        <begin position="648"/>
        <end position="735"/>
    </location>
</feature>
<evidence type="ECO:0000259" key="3">
    <source>
        <dbReference type="PROSITE" id="PS50127"/>
    </source>
</evidence>
<reference evidence="4 5" key="1">
    <citation type="submission" date="2015-04" db="EMBL/GenBank/DDBJ databases">
        <title>Complete genome sequence of Schizopora paradoxa KUC8140, a cosmopolitan wood degrader in East Asia.</title>
        <authorList>
            <consortium name="DOE Joint Genome Institute"/>
            <person name="Min B."/>
            <person name="Park H."/>
            <person name="Jang Y."/>
            <person name="Kim J.-J."/>
            <person name="Kim K.H."/>
            <person name="Pangilinan J."/>
            <person name="Lipzen A."/>
            <person name="Riley R."/>
            <person name="Grigoriev I.V."/>
            <person name="Spatafora J.W."/>
            <person name="Choi I.-G."/>
        </authorList>
    </citation>
    <scope>NUCLEOTIDE SEQUENCE [LARGE SCALE GENOMIC DNA]</scope>
    <source>
        <strain evidence="4 5">KUC8140</strain>
    </source>
</reference>
<dbReference type="InterPro" id="IPR050113">
    <property type="entry name" value="Ub_conjugating_enzyme"/>
</dbReference>
<dbReference type="Pfam" id="PF00179">
    <property type="entry name" value="UQ_con"/>
    <property type="match status" value="1"/>
</dbReference>
<gene>
    <name evidence="4" type="ORF">SCHPADRAFT_944549</name>
</gene>
<dbReference type="STRING" id="27342.A0A0H2RFJ7"/>
<dbReference type="PROSITE" id="PS50127">
    <property type="entry name" value="UBC_2"/>
    <property type="match status" value="1"/>
</dbReference>
<dbReference type="Proteomes" id="UP000053477">
    <property type="component" value="Unassembled WGS sequence"/>
</dbReference>
<dbReference type="InterPro" id="IPR000608">
    <property type="entry name" value="UBC"/>
</dbReference>
<dbReference type="InParanoid" id="A0A0H2RFJ7"/>
<dbReference type="AlphaFoldDB" id="A0A0H2RFJ7"/>
<feature type="compositionally biased region" description="Gly residues" evidence="2">
    <location>
        <begin position="675"/>
        <end position="717"/>
    </location>
</feature>
<evidence type="ECO:0000313" key="4">
    <source>
        <dbReference type="EMBL" id="KLO08323.1"/>
    </source>
</evidence>
<dbReference type="SUPFAM" id="SSF54495">
    <property type="entry name" value="UBC-like"/>
    <property type="match status" value="1"/>
</dbReference>
<organism evidence="4 5">
    <name type="scientific">Schizopora paradoxa</name>
    <dbReference type="NCBI Taxonomy" id="27342"/>
    <lineage>
        <taxon>Eukaryota</taxon>
        <taxon>Fungi</taxon>
        <taxon>Dikarya</taxon>
        <taxon>Basidiomycota</taxon>
        <taxon>Agaricomycotina</taxon>
        <taxon>Agaricomycetes</taxon>
        <taxon>Hymenochaetales</taxon>
        <taxon>Schizoporaceae</taxon>
        <taxon>Schizopora</taxon>
    </lineage>
</organism>
<keyword evidence="1" id="KW-0833">Ubl conjugation pathway</keyword>
<dbReference type="EMBL" id="KQ086096">
    <property type="protein sequence ID" value="KLO08323.1"/>
    <property type="molecule type" value="Genomic_DNA"/>
</dbReference>
<accession>A0A0H2RFJ7</accession>
<protein>
    <recommendedName>
        <fullName evidence="3">UBC core domain-containing protein</fullName>
    </recommendedName>
</protein>
<dbReference type="Gene3D" id="3.10.110.10">
    <property type="entry name" value="Ubiquitin Conjugating Enzyme"/>
    <property type="match status" value="1"/>
</dbReference>
<dbReference type="OrthoDB" id="109543at2759"/>
<sequence length="735" mass="80759">MNTSQSLNQLERKNGRPLYSLYRLQYDLAQLADDLPRGIRVVTNEADISNFCLILEPSEGYLEGCRIHLTITVPNDWPRAPLSARINTPFNHPNVFGGGYICCDILQGSGSGYSNYYGGYSPAYSLAGTFMQLASFFSGSSVEQEGGYNHNVGEYSARVARESLIRAGELFDCKVCVWKSLNSSPLNDVPMLSTDDNAQSGGTATGRALDTINDDVLLVVISFLDTPSLLIFGSVYDRVKKLLAATNEIARREVRCFVTKRDPRETILGVGLQYDKAYKAFTSTFDYISKFAFDDLGIRKDTTNRPIEFWLPLAIDGNHYAKASADIQERLVRLDTEARSRSTLTVQPQPQSGLGQDPIKQLVTMANALVVDFMKTCDAAEKPSSVPSYMMPTLKPVSSLLKASERAIAGYCSIIHLIASYALENPKVITDARQTILAFNASQAGRHKTVIPDLGQFMIRLCLVDDISWPDVRASVIQELFTRSVVWQLQPAPKGSGLPGLAYLEEDDVCEWRLAESFKSSRTGLRLCLFQIFFMEKLAKREGSSLVDLRDDFNGRRGLAPPGLTAELLERMQFIYKMDNLGTFAIESGRPETREGMTKFLRERIIESAQVGYHRSTADWPAERLIAYRRRDDVQFRLRHVPTNGMLHPTVASADDKPSFFPQERRNNDLNIPIGRGGRGAGGGGRGAGGGGRGAGGGRGTGGGRGGGGWRGTGGGRGAERGGRGYGRGNGRRGW</sequence>
<evidence type="ECO:0000256" key="2">
    <source>
        <dbReference type="SAM" id="MobiDB-lite"/>
    </source>
</evidence>
<proteinExistence type="predicted"/>
<evidence type="ECO:0000256" key="1">
    <source>
        <dbReference type="ARBA" id="ARBA00022786"/>
    </source>
</evidence>
<dbReference type="PANTHER" id="PTHR24067">
    <property type="entry name" value="UBIQUITIN-CONJUGATING ENZYME E2"/>
    <property type="match status" value="1"/>
</dbReference>
<dbReference type="InterPro" id="IPR016135">
    <property type="entry name" value="UBQ-conjugating_enzyme/RWD"/>
</dbReference>
<feature type="domain" description="UBC core" evidence="3">
    <location>
        <begin position="19"/>
        <end position="184"/>
    </location>
</feature>
<dbReference type="SMART" id="SM00212">
    <property type="entry name" value="UBCc"/>
    <property type="match status" value="1"/>
</dbReference>
<evidence type="ECO:0000313" key="5">
    <source>
        <dbReference type="Proteomes" id="UP000053477"/>
    </source>
</evidence>
<feature type="compositionally biased region" description="Basic and acidic residues" evidence="2">
    <location>
        <begin position="654"/>
        <end position="668"/>
    </location>
</feature>
<name>A0A0H2RFJ7_9AGAM</name>